<dbReference type="Gene3D" id="3.60.20.10">
    <property type="entry name" value="Glutamine Phosphoribosylpyrophosphate, subunit 1, domain 1"/>
    <property type="match status" value="1"/>
</dbReference>
<sequence>MNNSNQQAYDRGTSLYSPDGRIYQVEYAREAVKRGAPVVGIRAADGVVLAARTRSSSPLMVTESIEKLHKVDDHVGAASAGHVADARRLVDYARQEAQVNRLRYGEPAGVEALTKEVTDFIQENTQRGGTRPFGAALLVAGVDATGPRLFETDPSGTPHEWKAVAIGGESASIREYLEDAYDPEMSVDDGVSLAVEALLEGADGDEIAPESVSLSTVSESAHHTYDADEIATVIDGLDLDSDDE</sequence>
<evidence type="ECO:0000313" key="10">
    <source>
        <dbReference type="Proteomes" id="UP000054387"/>
    </source>
</evidence>
<dbReference type="SUPFAM" id="SSF56235">
    <property type="entry name" value="N-terminal nucleophile aminohydrolases (Ntn hydrolases)"/>
    <property type="match status" value="1"/>
</dbReference>
<dbReference type="PROSITE" id="PS00388">
    <property type="entry name" value="PROTEASOME_ALPHA_1"/>
    <property type="match status" value="1"/>
</dbReference>
<comment type="subunit">
    <text evidence="5 7">The 20S proteasome core is composed of 14 alpha and 14 beta subunits that assemble into four stacked heptameric rings, resulting in a barrel-shaped structure. The two inner rings, each composed of seven catalytic beta subunits, are sandwiched by two outer rings, each composed of seven alpha subunits. The catalytic chamber with the active sites is on the inside of the barrel. Has a gated structure, the ends of the cylinder being occluded by the N-termini of the alpha-subunits. Is capped at one or both ends by the proteasome regulatory ATPase, PAN.</text>
</comment>
<evidence type="ECO:0000256" key="7">
    <source>
        <dbReference type="RuleBase" id="RU000552"/>
    </source>
</evidence>
<evidence type="ECO:0000313" key="9">
    <source>
        <dbReference type="EMBL" id="KTG08378.1"/>
    </source>
</evidence>
<evidence type="ECO:0000256" key="1">
    <source>
        <dbReference type="ARBA" id="ARBA00004496"/>
    </source>
</evidence>
<dbReference type="GO" id="GO:0010498">
    <property type="term" value="P:proteasomal protein catabolic process"/>
    <property type="evidence" value="ECO:0007669"/>
    <property type="project" value="UniProtKB-UniRule"/>
</dbReference>
<comment type="subunit">
    <text evidence="4">The 20S proteasome core is composed of 14 alpha and 14 beta subunits that assemble into four stacked heptameric rings, resulting in a barrel-shaped structure. The two inner rings, each composed of seven catalytic beta subunits, are sandwiched by two outer rings, each composed of seven alpha subunits. H.volcanii produces at least 2 types of 20S proteasomes: an alpha1-beta proteasome and a proteasome containing all three subunits (alpha1, alpha2, and beta) that appears to be asymmetrical with homo-oligomeric alpha1 and alpha2 rings positioned on separate ends. The catalytic chamber with the active sites is on the inside of the barrel. Has probably a gated structure, the ends of the cylinder being occluded by the N-termini of the alpha-subunits. Is likely capped at one or both ends by the proteasome regulatory ATPase, PAN.</text>
</comment>
<feature type="domain" description="Proteasome alpha-type subunits" evidence="8">
    <location>
        <begin position="9"/>
        <end position="31"/>
    </location>
</feature>
<dbReference type="InterPro" id="IPR001353">
    <property type="entry name" value="Proteasome_sua/b"/>
</dbReference>
<dbReference type="RefSeq" id="WP_058583098.1">
    <property type="nucleotide sequence ID" value="NZ_LOPU01000031.1"/>
</dbReference>
<keyword evidence="2 5" id="KW-0963">Cytoplasm</keyword>
<dbReference type="InterPro" id="IPR029055">
    <property type="entry name" value="Ntn_hydrolases_N"/>
</dbReference>
<dbReference type="NCBIfam" id="NF003075">
    <property type="entry name" value="PRK03996.1"/>
    <property type="match status" value="1"/>
</dbReference>
<dbReference type="HAMAP" id="MF_00289_A">
    <property type="entry name" value="Proteasome_A_A"/>
    <property type="match status" value="1"/>
</dbReference>
<dbReference type="FunFam" id="3.60.20.10:FF:000004">
    <property type="entry name" value="Proteasome subunit alpha type-4"/>
    <property type="match status" value="1"/>
</dbReference>
<dbReference type="InterPro" id="IPR050115">
    <property type="entry name" value="Proteasome_alpha"/>
</dbReference>
<comment type="subcellular location">
    <subcellularLocation>
        <location evidence="1 5 7">Cytoplasm</location>
    </subcellularLocation>
</comment>
<dbReference type="SMART" id="SM00948">
    <property type="entry name" value="Proteasome_A_N"/>
    <property type="match status" value="1"/>
</dbReference>
<gene>
    <name evidence="5" type="primary">psmA</name>
    <name evidence="9" type="ORF">AUR64_19290</name>
</gene>
<dbReference type="GO" id="GO:0004298">
    <property type="term" value="F:threonine-type endopeptidase activity"/>
    <property type="evidence" value="ECO:0007669"/>
    <property type="project" value="InterPro"/>
</dbReference>
<dbReference type="GO" id="GO:0019773">
    <property type="term" value="C:proteasome core complex, alpha-subunit complex"/>
    <property type="evidence" value="ECO:0007669"/>
    <property type="project" value="UniProtKB-UniRule"/>
</dbReference>
<organism evidence="9 10">
    <name type="scientific">Haloprofundus marisrubri</name>
    <dbReference type="NCBI Taxonomy" id="1514971"/>
    <lineage>
        <taxon>Archaea</taxon>
        <taxon>Methanobacteriati</taxon>
        <taxon>Methanobacteriota</taxon>
        <taxon>Stenosarchaea group</taxon>
        <taxon>Halobacteria</taxon>
        <taxon>Halobacteriales</taxon>
        <taxon>Haloferacaceae</taxon>
        <taxon>Haloprofundus</taxon>
    </lineage>
</organism>
<dbReference type="NCBIfam" id="TIGR03633">
    <property type="entry name" value="arc_protsome_A"/>
    <property type="match status" value="1"/>
</dbReference>
<dbReference type="STRING" id="1514971.AUR64_19290"/>
<dbReference type="EMBL" id="LOPU01000031">
    <property type="protein sequence ID" value="KTG08378.1"/>
    <property type="molecule type" value="Genomic_DNA"/>
</dbReference>
<evidence type="ECO:0000256" key="2">
    <source>
        <dbReference type="ARBA" id="ARBA00022490"/>
    </source>
</evidence>
<keyword evidence="3 5" id="KW-0647">Proteasome</keyword>
<keyword evidence="10" id="KW-1185">Reference proteome</keyword>
<dbReference type="InterPro" id="IPR000426">
    <property type="entry name" value="Proteasome_asu_N"/>
</dbReference>
<name>A0A0W1R503_9EURY</name>
<accession>A0A0W1R503</accession>
<dbReference type="InterPro" id="IPR019982">
    <property type="entry name" value="Proteasome_asu_arc"/>
</dbReference>
<evidence type="ECO:0000256" key="5">
    <source>
        <dbReference type="HAMAP-Rule" id="MF_00289"/>
    </source>
</evidence>
<dbReference type="PANTHER" id="PTHR11599">
    <property type="entry name" value="PROTEASOME SUBUNIT ALPHA/BETA"/>
    <property type="match status" value="1"/>
</dbReference>
<evidence type="ECO:0000256" key="4">
    <source>
        <dbReference type="ARBA" id="ARBA00062996"/>
    </source>
</evidence>
<dbReference type="Proteomes" id="UP000054387">
    <property type="component" value="Unassembled WGS sequence"/>
</dbReference>
<dbReference type="InterPro" id="IPR023332">
    <property type="entry name" value="Proteasome_alpha-type"/>
</dbReference>
<evidence type="ECO:0000256" key="3">
    <source>
        <dbReference type="ARBA" id="ARBA00022942"/>
    </source>
</evidence>
<dbReference type="PROSITE" id="PS51475">
    <property type="entry name" value="PROTEASOME_ALPHA_2"/>
    <property type="match status" value="1"/>
</dbReference>
<protein>
    <recommendedName>
        <fullName evidence="5 7">Proteasome subunit alpha</fullName>
    </recommendedName>
    <alternativeName>
        <fullName evidence="5">20S proteasome alpha subunit</fullName>
    </alternativeName>
    <alternativeName>
        <fullName evidence="5">Proteasome core protein PsmA</fullName>
    </alternativeName>
</protein>
<dbReference type="GO" id="GO:0006511">
    <property type="term" value="P:ubiquitin-dependent protein catabolic process"/>
    <property type="evidence" value="ECO:0007669"/>
    <property type="project" value="InterPro"/>
</dbReference>
<evidence type="ECO:0000256" key="6">
    <source>
        <dbReference type="PROSITE-ProRule" id="PRU00808"/>
    </source>
</evidence>
<comment type="caution">
    <text evidence="9">The sequence shown here is derived from an EMBL/GenBank/DDBJ whole genome shotgun (WGS) entry which is preliminary data.</text>
</comment>
<dbReference type="AlphaFoldDB" id="A0A0W1R503"/>
<dbReference type="GO" id="GO:0005737">
    <property type="term" value="C:cytoplasm"/>
    <property type="evidence" value="ECO:0007669"/>
    <property type="project" value="UniProtKB-SubCell"/>
</dbReference>
<proteinExistence type="inferred from homology"/>
<dbReference type="Pfam" id="PF00227">
    <property type="entry name" value="Proteasome"/>
    <property type="match status" value="1"/>
</dbReference>
<dbReference type="Pfam" id="PF10584">
    <property type="entry name" value="Proteasome_A_N"/>
    <property type="match status" value="1"/>
</dbReference>
<dbReference type="OrthoDB" id="9421at2157"/>
<reference evidence="9 10" key="1">
    <citation type="submission" date="2015-12" db="EMBL/GenBank/DDBJ databases">
        <title>Haloprofundus marisrubri gen. nov., sp. nov., an extremely halophilic archaeon isolated from the Discovery deep brine-seawater interface in the Red Sea.</title>
        <authorList>
            <person name="Zhang G."/>
            <person name="Stingl U."/>
            <person name="Rashid M."/>
        </authorList>
    </citation>
    <scope>NUCLEOTIDE SEQUENCE [LARGE SCALE GENOMIC DNA]</scope>
    <source>
        <strain evidence="9 10">SB9</strain>
    </source>
</reference>
<comment type="similarity">
    <text evidence="5 6 7">Belongs to the peptidase T1A family.</text>
</comment>
<comment type="function">
    <text evidence="5 7">Component of the proteasome core, a large protease complex with broad specificity involved in protein degradation.</text>
</comment>
<evidence type="ECO:0000259" key="8">
    <source>
        <dbReference type="PROSITE" id="PS00388"/>
    </source>
</evidence>
<comment type="activity regulation">
    <text evidence="5">The formation of the proteasomal ATPase PAN-20S proteasome complex, via the docking of the C-termini of PAN into the intersubunit pockets in the alpha-rings, triggers opening of the gate for substrate entry. Interconversion between the open-gate and close-gate conformations leads to a dynamic regulation of the 20S proteasome proteolysis activity.</text>
</comment>